<dbReference type="OrthoDB" id="9784298at2"/>
<keyword evidence="1" id="KW-0812">Transmembrane</keyword>
<gene>
    <name evidence="3" type="ORF">DWY69_22190</name>
    <name evidence="2" type="ORF">DXC51_28795</name>
</gene>
<reference evidence="3 5" key="1">
    <citation type="submission" date="2018-08" db="EMBL/GenBank/DDBJ databases">
        <title>A genome reference for cultivated species of the human gut microbiota.</title>
        <authorList>
            <person name="Zou Y."/>
            <person name="Xue W."/>
            <person name="Luo G."/>
        </authorList>
    </citation>
    <scope>NUCLEOTIDE SEQUENCE [LARGE SCALE GENOMIC DNA]</scope>
    <source>
        <strain evidence="3 5">AF26-4BH</strain>
        <strain evidence="2">TF05-5AC</strain>
    </source>
</reference>
<feature type="transmembrane region" description="Helical" evidence="1">
    <location>
        <begin position="154"/>
        <end position="174"/>
    </location>
</feature>
<dbReference type="AlphaFoldDB" id="A0A3E3IK09"/>
<organism evidence="3 5">
    <name type="scientific">Eisenbergiella massiliensis</name>
    <dbReference type="NCBI Taxonomy" id="1720294"/>
    <lineage>
        <taxon>Bacteria</taxon>
        <taxon>Bacillati</taxon>
        <taxon>Bacillota</taxon>
        <taxon>Clostridia</taxon>
        <taxon>Lachnospirales</taxon>
        <taxon>Lachnospiraceae</taxon>
        <taxon>Eisenbergiella</taxon>
    </lineage>
</organism>
<keyword evidence="1" id="KW-0472">Membrane</keyword>
<dbReference type="PANTHER" id="PTHR36434">
    <property type="entry name" value="MEMBRANE PROTEASE YUGP-RELATED"/>
    <property type="match status" value="1"/>
</dbReference>
<dbReference type="PANTHER" id="PTHR36434:SF1">
    <property type="entry name" value="MEMBRANE PROTEASE YUGP-RELATED"/>
    <property type="match status" value="1"/>
</dbReference>
<accession>A0A3E3IK09</accession>
<keyword evidence="4" id="KW-1185">Reference proteome</keyword>
<evidence type="ECO:0000313" key="5">
    <source>
        <dbReference type="Proteomes" id="UP000261166"/>
    </source>
</evidence>
<protein>
    <submittedName>
        <fullName evidence="3">Zinc metallopeptidase</fullName>
    </submittedName>
</protein>
<feature type="transmembrane region" description="Helical" evidence="1">
    <location>
        <begin position="127"/>
        <end position="148"/>
    </location>
</feature>
<comment type="caution">
    <text evidence="3">The sequence shown here is derived from an EMBL/GenBank/DDBJ whole genome shotgun (WGS) entry which is preliminary data.</text>
</comment>
<dbReference type="GeneID" id="86053292"/>
<keyword evidence="1" id="KW-1133">Transmembrane helix</keyword>
<dbReference type="Proteomes" id="UP000261166">
    <property type="component" value="Unassembled WGS sequence"/>
</dbReference>
<dbReference type="Pfam" id="PF04298">
    <property type="entry name" value="Zn_peptidase_2"/>
    <property type="match status" value="1"/>
</dbReference>
<evidence type="ECO:0000256" key="1">
    <source>
        <dbReference type="SAM" id="Phobius"/>
    </source>
</evidence>
<dbReference type="GeneID" id="97990741"/>
<sequence>MLGYGYYFDPTYFLVIIGAVLSIWASARVNNTFSKYSRVRSMTGMTGAEAARMILNYNGLGDVQVEHVSGSLTDHYDPRTRVLRLSDSTYASGSVAAIGVAAHECGHAVQHKEGYVPLKIRGALVPVANFGSMLGLPIVVLGLVFGLSYTFIQIGIWIFAASVLFQIVTLPVEFNASGRALKMLQGYNILTEEETGYCRKVLGAAALTYVAAAASSILQLLRLLLLSGGRRDRD</sequence>
<feature type="transmembrane region" description="Helical" evidence="1">
    <location>
        <begin position="12"/>
        <end position="30"/>
    </location>
</feature>
<proteinExistence type="predicted"/>
<dbReference type="RefSeq" id="WP_021639089.1">
    <property type="nucleotide sequence ID" value="NZ_CALBAU010000290.1"/>
</dbReference>
<evidence type="ECO:0000313" key="4">
    <source>
        <dbReference type="Proteomes" id="UP000260812"/>
    </source>
</evidence>
<feature type="transmembrane region" description="Helical" evidence="1">
    <location>
        <begin position="201"/>
        <end position="225"/>
    </location>
</feature>
<dbReference type="InterPro" id="IPR007395">
    <property type="entry name" value="Zn_peptidase_2"/>
</dbReference>
<name>A0A3E3IK09_9FIRM</name>
<dbReference type="Proteomes" id="UP000260812">
    <property type="component" value="Unassembled WGS sequence"/>
</dbReference>
<dbReference type="EMBL" id="QVLV01000043">
    <property type="protein sequence ID" value="RGE55583.1"/>
    <property type="molecule type" value="Genomic_DNA"/>
</dbReference>
<dbReference type="EMBL" id="QVLU01000024">
    <property type="protein sequence ID" value="RGE67435.1"/>
    <property type="molecule type" value="Genomic_DNA"/>
</dbReference>
<evidence type="ECO:0000313" key="3">
    <source>
        <dbReference type="EMBL" id="RGE67435.1"/>
    </source>
</evidence>
<evidence type="ECO:0000313" key="2">
    <source>
        <dbReference type="EMBL" id="RGE55583.1"/>
    </source>
</evidence>